<gene>
    <name evidence="3" type="primary">larC</name>
    <name evidence="4" type="ORF">SAMN02745885_02220</name>
</gene>
<keyword evidence="5" id="KW-1185">Reference proteome</keyword>
<dbReference type="AlphaFoldDB" id="A0A1T4RQM0"/>
<comment type="function">
    <text evidence="3">Involved in the biosynthesis of a nickel-pincer cofactor ((SCS)Ni(II) pincer complex). Binds Ni(2+), and functions in nickel delivery to pyridinium-3,5-bisthiocarboxylic acid mononucleotide (P2TMN), to form the mature cofactor. Is thus probably required for the activation of nickel-pincer cofactor-dependent enzymes.</text>
</comment>
<dbReference type="GO" id="GO:0016829">
    <property type="term" value="F:lyase activity"/>
    <property type="evidence" value="ECO:0007669"/>
    <property type="project" value="UniProtKB-UniRule"/>
</dbReference>
<dbReference type="RefSeq" id="WP_078666231.1">
    <property type="nucleotide sequence ID" value="NZ_FUXM01000034.1"/>
</dbReference>
<keyword evidence="2 3" id="KW-0456">Lyase</keyword>
<keyword evidence="1 3" id="KW-0533">Nickel</keyword>
<dbReference type="Proteomes" id="UP000189933">
    <property type="component" value="Unassembled WGS sequence"/>
</dbReference>
<evidence type="ECO:0000256" key="1">
    <source>
        <dbReference type="ARBA" id="ARBA00022596"/>
    </source>
</evidence>
<evidence type="ECO:0000256" key="2">
    <source>
        <dbReference type="ARBA" id="ARBA00023239"/>
    </source>
</evidence>
<dbReference type="EMBL" id="FUXM01000034">
    <property type="protein sequence ID" value="SKA18243.1"/>
    <property type="molecule type" value="Genomic_DNA"/>
</dbReference>
<dbReference type="GO" id="GO:0051604">
    <property type="term" value="P:protein maturation"/>
    <property type="evidence" value="ECO:0007669"/>
    <property type="project" value="UniProtKB-UniRule"/>
</dbReference>
<dbReference type="NCBIfam" id="TIGR00299">
    <property type="entry name" value="nickel pincer cofactor biosynthesis protein LarC"/>
    <property type="match status" value="1"/>
</dbReference>
<name>A0A1T4RQM0_9FIRM</name>
<evidence type="ECO:0000313" key="5">
    <source>
        <dbReference type="Proteomes" id="UP000189933"/>
    </source>
</evidence>
<organism evidence="4 5">
    <name type="scientific">Carboxydocella sporoproducens DSM 16521</name>
    <dbReference type="NCBI Taxonomy" id="1121270"/>
    <lineage>
        <taxon>Bacteria</taxon>
        <taxon>Bacillati</taxon>
        <taxon>Bacillota</taxon>
        <taxon>Clostridia</taxon>
        <taxon>Eubacteriales</taxon>
        <taxon>Clostridiales Family XVI. Incertae Sedis</taxon>
        <taxon>Carboxydocella</taxon>
    </lineage>
</organism>
<dbReference type="GO" id="GO:0016151">
    <property type="term" value="F:nickel cation binding"/>
    <property type="evidence" value="ECO:0007669"/>
    <property type="project" value="UniProtKB-UniRule"/>
</dbReference>
<dbReference type="EC" id="4.99.1.12" evidence="3"/>
<protein>
    <recommendedName>
        <fullName evidence="3">Pyridinium-3,5-bisthiocarboxylic acid mononucleotide nickel insertion protein</fullName>
        <shortName evidence="3">P2TMN nickel insertion protein</shortName>
        <ecNumber evidence="3">4.99.1.12</ecNumber>
    </recommendedName>
    <alternativeName>
        <fullName evidence="3">Nickel-pincer cofactor biosynthesis protein LarC</fullName>
    </alternativeName>
</protein>
<dbReference type="Pfam" id="PF01969">
    <property type="entry name" value="Ni_insertion"/>
    <property type="match status" value="1"/>
</dbReference>
<dbReference type="InterPro" id="IPR002822">
    <property type="entry name" value="Ni_insertion"/>
</dbReference>
<dbReference type="HAMAP" id="MF_01074">
    <property type="entry name" value="LarC"/>
    <property type="match status" value="1"/>
</dbReference>
<proteinExistence type="inferred from homology"/>
<dbReference type="PANTHER" id="PTHR36566">
    <property type="entry name" value="NICKEL INSERTION PROTEIN-RELATED"/>
    <property type="match status" value="1"/>
</dbReference>
<dbReference type="Gene3D" id="3.30.70.1380">
    <property type="entry name" value="Transcriptional regulatory protein pf0864 domain like"/>
    <property type="match status" value="1"/>
</dbReference>
<comment type="catalytic activity">
    <reaction evidence="3">
        <text>Ni(II)-pyridinium-3,5-bisthiocarboxylate mononucleotide = pyridinium-3,5-bisthiocarboxylate mononucleotide + Ni(2+)</text>
        <dbReference type="Rhea" id="RHEA:54784"/>
        <dbReference type="ChEBI" id="CHEBI:49786"/>
        <dbReference type="ChEBI" id="CHEBI:137372"/>
        <dbReference type="ChEBI" id="CHEBI:137373"/>
        <dbReference type="EC" id="4.99.1.12"/>
    </reaction>
</comment>
<reference evidence="5" key="1">
    <citation type="submission" date="2017-02" db="EMBL/GenBank/DDBJ databases">
        <authorList>
            <person name="Varghese N."/>
            <person name="Submissions S."/>
        </authorList>
    </citation>
    <scope>NUCLEOTIDE SEQUENCE [LARGE SCALE GENOMIC DNA]</scope>
    <source>
        <strain evidence="5">DSM 16521</strain>
    </source>
</reference>
<dbReference type="PANTHER" id="PTHR36566:SF1">
    <property type="entry name" value="PYRIDINIUM-3,5-BISTHIOCARBOXYLIC ACID MONONUCLEOTIDE NICKEL INSERTION PROTEIN"/>
    <property type="match status" value="1"/>
</dbReference>
<sequence>MSGIGLYFQCPTGAAGNMLLAALVDCGVPVSWLEQQLKTLPLQGWQLNWQEKKHHGLRSLHLEVDFPESQPHRHLHHIETMIRESELPAPVQDQSIAIFRRLAEAEASVHGTTIEKVHFHEVGAIDAIIDIVGCCLALSYLQPAFIGCSPLPLGSGMIECQHGLISVPAPATLELVKDIPVYQGEEQGELLTPTAAAILGYFVQEWGALPPGRPLAYGYGAGSKTLKQPNILRAILYQPLSELTTEDLWQLETNIDDQQPETLPDVLDKLLAAGANDAWYTPILMKKGRPAFTLGLLCPAESLGQVEQILAESTTSLGWRKWPVKRRALPRQIQEVETRWGMIRFKVSGQKAAPEYEDCKRIAEISGQSLLKVYQEAWAAYWRR</sequence>
<dbReference type="OrthoDB" id="9765625at2"/>
<evidence type="ECO:0000313" key="4">
    <source>
        <dbReference type="EMBL" id="SKA18243.1"/>
    </source>
</evidence>
<evidence type="ECO:0000256" key="3">
    <source>
        <dbReference type="HAMAP-Rule" id="MF_01074"/>
    </source>
</evidence>
<comment type="similarity">
    <text evidence="3">Belongs to the LarC family.</text>
</comment>
<accession>A0A1T4RQM0</accession>